<evidence type="ECO:0000256" key="1">
    <source>
        <dbReference type="ARBA" id="ARBA00022475"/>
    </source>
</evidence>
<feature type="transmembrane region" description="Helical" evidence="6">
    <location>
        <begin position="87"/>
        <end position="113"/>
    </location>
</feature>
<dbReference type="EC" id="2.4.99.-" evidence="7"/>
<dbReference type="GO" id="GO:0008961">
    <property type="term" value="F:phosphatidylglycerol-prolipoprotein diacylglyceryl transferase activity"/>
    <property type="evidence" value="ECO:0007669"/>
    <property type="project" value="InterPro"/>
</dbReference>
<keyword evidence="5 6" id="KW-0472">Membrane</keyword>
<dbReference type="PANTHER" id="PTHR30589">
    <property type="entry name" value="PROLIPOPROTEIN DIACYLGLYCERYL TRANSFERASE"/>
    <property type="match status" value="1"/>
</dbReference>
<keyword evidence="7" id="KW-0328">Glycosyltransferase</keyword>
<reference evidence="7" key="1">
    <citation type="submission" date="2019-08" db="EMBL/GenBank/DDBJ databases">
        <authorList>
            <person name="Kucharzyk K."/>
            <person name="Murdoch R.W."/>
            <person name="Higgins S."/>
            <person name="Loffler F."/>
        </authorList>
    </citation>
    <scope>NUCLEOTIDE SEQUENCE</scope>
</reference>
<dbReference type="AlphaFoldDB" id="A0A645ASF0"/>
<protein>
    <submittedName>
        <fullName evidence="7">Prolipoprotein diacylglyceryl transferase</fullName>
        <ecNumber evidence="7">2.4.99.-</ecNumber>
    </submittedName>
</protein>
<dbReference type="GO" id="GO:0042158">
    <property type="term" value="P:lipoprotein biosynthetic process"/>
    <property type="evidence" value="ECO:0007669"/>
    <property type="project" value="InterPro"/>
</dbReference>
<dbReference type="PANTHER" id="PTHR30589:SF0">
    <property type="entry name" value="PHOSPHATIDYLGLYCEROL--PROLIPOPROTEIN DIACYLGLYCERYL TRANSFERASE"/>
    <property type="match status" value="1"/>
</dbReference>
<evidence type="ECO:0000256" key="3">
    <source>
        <dbReference type="ARBA" id="ARBA00022692"/>
    </source>
</evidence>
<keyword evidence="3 6" id="KW-0812">Transmembrane</keyword>
<gene>
    <name evidence="7" type="primary">lgt_34</name>
    <name evidence="7" type="ORF">SDC9_102475</name>
</gene>
<dbReference type="InterPro" id="IPR001640">
    <property type="entry name" value="Lgt"/>
</dbReference>
<organism evidence="7">
    <name type="scientific">bioreactor metagenome</name>
    <dbReference type="NCBI Taxonomy" id="1076179"/>
    <lineage>
        <taxon>unclassified sequences</taxon>
        <taxon>metagenomes</taxon>
        <taxon>ecological metagenomes</taxon>
    </lineage>
</organism>
<name>A0A645ASF0_9ZZZZ</name>
<dbReference type="EMBL" id="VSSQ01015383">
    <property type="protein sequence ID" value="MPM55678.1"/>
    <property type="molecule type" value="Genomic_DNA"/>
</dbReference>
<feature type="transmembrane region" description="Helical" evidence="6">
    <location>
        <begin position="58"/>
        <end position="80"/>
    </location>
</feature>
<keyword evidence="2 7" id="KW-0808">Transferase</keyword>
<keyword evidence="1" id="KW-1003">Cell membrane</keyword>
<feature type="transmembrane region" description="Helical" evidence="6">
    <location>
        <begin position="12"/>
        <end position="38"/>
    </location>
</feature>
<accession>A0A645ASF0</accession>
<evidence type="ECO:0000256" key="2">
    <source>
        <dbReference type="ARBA" id="ARBA00022679"/>
    </source>
</evidence>
<keyword evidence="7" id="KW-0449">Lipoprotein</keyword>
<sequence>MREKIPTNKLESLALYIFVGTIIGARLGHCLFYDPIYYLSHPVEMLLPIQIRDGAIKFTGYQGLASHGGAIGVLLSIILYSKKNKVAIWFILDKISLAVPLTGAFIRFGVIIYE</sequence>
<proteinExistence type="predicted"/>
<evidence type="ECO:0000256" key="6">
    <source>
        <dbReference type="SAM" id="Phobius"/>
    </source>
</evidence>
<evidence type="ECO:0000313" key="7">
    <source>
        <dbReference type="EMBL" id="MPM55678.1"/>
    </source>
</evidence>
<dbReference type="GO" id="GO:0005886">
    <property type="term" value="C:plasma membrane"/>
    <property type="evidence" value="ECO:0007669"/>
    <property type="project" value="InterPro"/>
</dbReference>
<dbReference type="Pfam" id="PF01790">
    <property type="entry name" value="LGT"/>
    <property type="match status" value="1"/>
</dbReference>
<comment type="caution">
    <text evidence="7">The sequence shown here is derived from an EMBL/GenBank/DDBJ whole genome shotgun (WGS) entry which is preliminary data.</text>
</comment>
<keyword evidence="4 6" id="KW-1133">Transmembrane helix</keyword>
<evidence type="ECO:0000256" key="4">
    <source>
        <dbReference type="ARBA" id="ARBA00022989"/>
    </source>
</evidence>
<evidence type="ECO:0000256" key="5">
    <source>
        <dbReference type="ARBA" id="ARBA00023136"/>
    </source>
</evidence>